<dbReference type="Proteomes" id="UP000695562">
    <property type="component" value="Unassembled WGS sequence"/>
</dbReference>
<dbReference type="InterPro" id="IPR025451">
    <property type="entry name" value="DUF4211"/>
</dbReference>
<gene>
    <name evidence="3" type="ORF">CYY_001486</name>
</gene>
<dbReference type="PANTHER" id="PTHR14689">
    <property type="entry name" value="PHORBOL-ESTER_DAG-TYPE DOMAIN-CONTAINING PROTEIN"/>
    <property type="match status" value="1"/>
</dbReference>
<feature type="domain" description="DUF4211" evidence="2">
    <location>
        <begin position="487"/>
        <end position="615"/>
    </location>
</feature>
<sequence>MTNINNSINNNDNNNISDDFDIGAGGYDDDEYMYEKGNNNNGQQQKYLYESSPPNPLIINEHQQFSTTSPQKITIDLEDDNYMSYPTPAMTITPPHVTSTKRDSLMNRFKLAKKDGGKISSYFDKVAAEEKNIQNYVNFLTKDPPLSRKILQFEDPHIESKNPPLISKIQNLIFSDPKQRDDFTRNNFDQPNSNNTSSSNNNATHSRNNKNNNSDDIDETTLLTSVESPTFENLKLSSPVKKKKSGNISHYFENNTLSPLKNNSDFPSPIKRNIPIRTDGELSFDIDDSNDNLNQSRDSDDKRRRRRNNSQRRRGNSYFIDDVKSDDENADVDSYDYGDGFVVDDASDVNNESDQEEGDRDDGDLNDAKHHRKSSKKDKNDSDQDSSITKKKKKSRLSRLSKKAADTNSEKESSDSDTSTKRSKSSTKKPKPPNIDNSDNSDGNSNNNNNNNKKKNNSSGDDSNNSDNSNQEEEEEDNNNSGFGSNIENPDDIKKQVELKYSKTYTMDEAFNIFIQYIVSCNLDKDFINCIDEDEVSSLYFKEAIEKIHKLVMSKKEMMVRSSIWQSDFYNELSHRPFYHFQQVEGLQGKCKSCSRTQHTATYLVYLSGKSYDVNDFWNGIFKNPKRLKGTDCEERKIEYSLGSFCYKRSNLFHKLHHFPYKLFRTIKGDVRTQKSKHPDWSNEQVLESILQSKTTINSYFYQLQTLLKEADDIGGI</sequence>
<evidence type="ECO:0000256" key="1">
    <source>
        <dbReference type="SAM" id="MobiDB-lite"/>
    </source>
</evidence>
<dbReference type="GO" id="GO:0005634">
    <property type="term" value="C:nucleus"/>
    <property type="evidence" value="ECO:0007669"/>
    <property type="project" value="TreeGrafter"/>
</dbReference>
<dbReference type="PANTHER" id="PTHR14689:SF0">
    <property type="entry name" value="COILED-COIL DOMAIN-CONTAINING PROTEIN 82"/>
    <property type="match status" value="1"/>
</dbReference>
<dbReference type="AlphaFoldDB" id="A0A8J4Q325"/>
<organism evidence="3 4">
    <name type="scientific">Polysphondylium violaceum</name>
    <dbReference type="NCBI Taxonomy" id="133409"/>
    <lineage>
        <taxon>Eukaryota</taxon>
        <taxon>Amoebozoa</taxon>
        <taxon>Evosea</taxon>
        <taxon>Eumycetozoa</taxon>
        <taxon>Dictyostelia</taxon>
        <taxon>Dictyosteliales</taxon>
        <taxon>Dictyosteliaceae</taxon>
        <taxon>Polysphondylium</taxon>
    </lineage>
</organism>
<proteinExistence type="predicted"/>
<feature type="compositionally biased region" description="Basic residues" evidence="1">
    <location>
        <begin position="421"/>
        <end position="431"/>
    </location>
</feature>
<feature type="compositionally biased region" description="Polar residues" evidence="1">
    <location>
        <begin position="252"/>
        <end position="266"/>
    </location>
</feature>
<feature type="compositionally biased region" description="Basic and acidic residues" evidence="1">
    <location>
        <begin position="403"/>
        <end position="420"/>
    </location>
</feature>
<evidence type="ECO:0000313" key="3">
    <source>
        <dbReference type="EMBL" id="KAF2077232.1"/>
    </source>
</evidence>
<feature type="compositionally biased region" description="Acidic residues" evidence="1">
    <location>
        <begin position="345"/>
        <end position="365"/>
    </location>
</feature>
<feature type="compositionally biased region" description="Low complexity" evidence="1">
    <location>
        <begin position="436"/>
        <end position="469"/>
    </location>
</feature>
<name>A0A8J4Q325_9MYCE</name>
<feature type="region of interest" description="Disordered" evidence="1">
    <location>
        <begin position="179"/>
        <end position="217"/>
    </location>
</feature>
<feature type="region of interest" description="Disordered" evidence="1">
    <location>
        <begin position="1"/>
        <end position="22"/>
    </location>
</feature>
<evidence type="ECO:0000259" key="2">
    <source>
        <dbReference type="Pfam" id="PF13926"/>
    </source>
</evidence>
<keyword evidence="4" id="KW-1185">Reference proteome</keyword>
<protein>
    <recommendedName>
        <fullName evidence="2">DUF4211 domain-containing protein</fullName>
    </recommendedName>
</protein>
<dbReference type="OrthoDB" id="21499at2759"/>
<feature type="compositionally biased region" description="Basic residues" evidence="1">
    <location>
        <begin position="389"/>
        <end position="402"/>
    </location>
</feature>
<comment type="caution">
    <text evidence="3">The sequence shown here is derived from an EMBL/GenBank/DDBJ whole genome shotgun (WGS) entry which is preliminary data.</text>
</comment>
<feature type="compositionally biased region" description="Basic residues" evidence="1">
    <location>
        <begin position="303"/>
        <end position="315"/>
    </location>
</feature>
<feature type="compositionally biased region" description="Low complexity" evidence="1">
    <location>
        <begin position="1"/>
        <end position="17"/>
    </location>
</feature>
<feature type="region of interest" description="Disordered" evidence="1">
    <location>
        <begin position="252"/>
        <end position="490"/>
    </location>
</feature>
<evidence type="ECO:0000313" key="4">
    <source>
        <dbReference type="Proteomes" id="UP000695562"/>
    </source>
</evidence>
<accession>A0A8J4Q325</accession>
<dbReference type="Pfam" id="PF13926">
    <property type="entry name" value="DUF4211"/>
    <property type="match status" value="1"/>
</dbReference>
<dbReference type="EMBL" id="AJWJ01000035">
    <property type="protein sequence ID" value="KAF2077232.1"/>
    <property type="molecule type" value="Genomic_DNA"/>
</dbReference>
<feature type="compositionally biased region" description="Low complexity" evidence="1">
    <location>
        <begin position="192"/>
        <end position="214"/>
    </location>
</feature>
<reference evidence="3" key="1">
    <citation type="submission" date="2020-01" db="EMBL/GenBank/DDBJ databases">
        <title>Development of genomics and gene disruption for Polysphondylium violaceum indicates a role for the polyketide synthase stlB in stalk morphogenesis.</title>
        <authorList>
            <person name="Narita B."/>
            <person name="Kawabe Y."/>
            <person name="Kin K."/>
            <person name="Saito T."/>
            <person name="Gibbs R."/>
            <person name="Kuspa A."/>
            <person name="Muzny D."/>
            <person name="Queller D."/>
            <person name="Richards S."/>
            <person name="Strassman J."/>
            <person name="Sucgang R."/>
            <person name="Worley K."/>
            <person name="Schaap P."/>
        </authorList>
    </citation>
    <scope>NUCLEOTIDE SEQUENCE</scope>
    <source>
        <strain evidence="3">QSvi11</strain>
    </source>
</reference>